<proteinExistence type="predicted"/>
<dbReference type="EMBL" id="JACOFX010000010">
    <property type="protein sequence ID" value="MBC3909439.1"/>
    <property type="molecule type" value="Genomic_DNA"/>
</dbReference>
<keyword evidence="2" id="KW-1185">Reference proteome</keyword>
<organism evidence="1 2">
    <name type="scientific">Undibacterium umbellatum</name>
    <dbReference type="NCBI Taxonomy" id="2762300"/>
    <lineage>
        <taxon>Bacteria</taxon>
        <taxon>Pseudomonadati</taxon>
        <taxon>Pseudomonadota</taxon>
        <taxon>Betaproteobacteria</taxon>
        <taxon>Burkholderiales</taxon>
        <taxon>Oxalobacteraceae</taxon>
        <taxon>Undibacterium</taxon>
    </lineage>
</organism>
<dbReference type="RefSeq" id="WP_222616586.1">
    <property type="nucleotide sequence ID" value="NZ_JACOFX010000010.1"/>
</dbReference>
<protein>
    <submittedName>
        <fullName evidence="1">Uncharacterized protein</fullName>
    </submittedName>
</protein>
<evidence type="ECO:0000313" key="2">
    <source>
        <dbReference type="Proteomes" id="UP000646911"/>
    </source>
</evidence>
<sequence>MTDLSGELTVAFIYERIPEADIVAFGLREIDKQFPMAVASRWVIDRERNFYLRYLTYDREQPSHKNFSYFWNGNLYSLRLRSEGQDMPDDKWKTSWSWLGMREPEADARAEFEANRTAFMTDIKDALRAYRDGSLSPAYSAHIAEFDF</sequence>
<gene>
    <name evidence="1" type="ORF">H8L47_17910</name>
</gene>
<evidence type="ECO:0000313" key="1">
    <source>
        <dbReference type="EMBL" id="MBC3909439.1"/>
    </source>
</evidence>
<dbReference type="Proteomes" id="UP000646911">
    <property type="component" value="Unassembled WGS sequence"/>
</dbReference>
<accession>A0ABR6ZCF5</accession>
<comment type="caution">
    <text evidence="1">The sequence shown here is derived from an EMBL/GenBank/DDBJ whole genome shotgun (WGS) entry which is preliminary data.</text>
</comment>
<reference evidence="1 2" key="1">
    <citation type="submission" date="2020-08" db="EMBL/GenBank/DDBJ databases">
        <title>Novel species isolated from subtropical streams in China.</title>
        <authorList>
            <person name="Lu H."/>
        </authorList>
    </citation>
    <scope>NUCLEOTIDE SEQUENCE [LARGE SCALE GENOMIC DNA]</scope>
    <source>
        <strain evidence="1 2">NL8W</strain>
    </source>
</reference>
<name>A0ABR6ZCF5_9BURK</name>